<evidence type="ECO:0000256" key="7">
    <source>
        <dbReference type="ARBA" id="ARBA00022989"/>
    </source>
</evidence>
<dbReference type="GO" id="GO:0005743">
    <property type="term" value="C:mitochondrial inner membrane"/>
    <property type="evidence" value="ECO:0007669"/>
    <property type="project" value="UniProtKB-SubCell"/>
</dbReference>
<sequence>MASRLSNALTRRLYSVQGPSAVAGEHHGASKRWKLLSALVALPGVAVCWINAFVVNAAHPEQPEFRPYPHLRLRTKKFPWGDGNHSLFHNAHLNPLPDGYEDSDH</sequence>
<dbReference type="InterPro" id="IPR018507">
    <property type="entry name" value="Cyt_c_oxidase_su6a_CS"/>
</dbReference>
<evidence type="ECO:0000256" key="6">
    <source>
        <dbReference type="ARBA" id="ARBA00022946"/>
    </source>
</evidence>
<organism evidence="14 15">
    <name type="scientific">Littorina saxatilis</name>
    <dbReference type="NCBI Taxonomy" id="31220"/>
    <lineage>
        <taxon>Eukaryota</taxon>
        <taxon>Metazoa</taxon>
        <taxon>Spiralia</taxon>
        <taxon>Lophotrochozoa</taxon>
        <taxon>Mollusca</taxon>
        <taxon>Gastropoda</taxon>
        <taxon>Caenogastropoda</taxon>
        <taxon>Littorinimorpha</taxon>
        <taxon>Littorinoidea</taxon>
        <taxon>Littorinidae</taxon>
        <taxon>Littorina</taxon>
    </lineage>
</organism>
<proteinExistence type="inferred from homology"/>
<evidence type="ECO:0000256" key="9">
    <source>
        <dbReference type="ARBA" id="ARBA00023128"/>
    </source>
</evidence>
<keyword evidence="7 13" id="KW-1133">Transmembrane helix</keyword>
<dbReference type="Gene3D" id="4.10.95.10">
    <property type="entry name" value="Cytochrome c oxidase, subunit VIa"/>
    <property type="match status" value="1"/>
</dbReference>
<evidence type="ECO:0000256" key="10">
    <source>
        <dbReference type="ARBA" id="ARBA00023136"/>
    </source>
</evidence>
<feature type="transmembrane region" description="Helical" evidence="13">
    <location>
        <begin position="35"/>
        <end position="58"/>
    </location>
</feature>
<dbReference type="PIRSF" id="PIRSF000277">
    <property type="entry name" value="COX6A1"/>
    <property type="match status" value="1"/>
</dbReference>
<evidence type="ECO:0000256" key="5">
    <source>
        <dbReference type="ARBA" id="ARBA00022792"/>
    </source>
</evidence>
<keyword evidence="8" id="KW-0560">Oxidoreductase</keyword>
<dbReference type="InterPro" id="IPR001349">
    <property type="entry name" value="Cyt_c_oxidase_su6a"/>
</dbReference>
<dbReference type="GO" id="GO:0006123">
    <property type="term" value="P:mitochondrial electron transport, cytochrome c to oxygen"/>
    <property type="evidence" value="ECO:0007669"/>
    <property type="project" value="TreeGrafter"/>
</dbReference>
<keyword evidence="5 12" id="KW-0999">Mitochondrion inner membrane</keyword>
<reference evidence="14 15" key="1">
    <citation type="submission" date="2024-02" db="EMBL/GenBank/DDBJ databases">
        <title>Chromosome-scale genome assembly of the rough periwinkle Littorina saxatilis.</title>
        <authorList>
            <person name="De Jode A."/>
            <person name="Faria R."/>
            <person name="Formenti G."/>
            <person name="Sims Y."/>
            <person name="Smith T.P."/>
            <person name="Tracey A."/>
            <person name="Wood J.M.D."/>
            <person name="Zagrodzka Z.B."/>
            <person name="Johannesson K."/>
            <person name="Butlin R.K."/>
            <person name="Leder E.H."/>
        </authorList>
    </citation>
    <scope>NUCLEOTIDE SEQUENCE [LARGE SCALE GENOMIC DNA]</scope>
    <source>
        <strain evidence="14">Snail1</strain>
        <tissue evidence="14">Muscle</tissue>
    </source>
</reference>
<keyword evidence="9 12" id="KW-0496">Mitochondrion</keyword>
<dbReference type="GO" id="GO:0030234">
    <property type="term" value="F:enzyme regulator activity"/>
    <property type="evidence" value="ECO:0007669"/>
    <property type="project" value="TreeGrafter"/>
</dbReference>
<dbReference type="GO" id="GO:0016491">
    <property type="term" value="F:oxidoreductase activity"/>
    <property type="evidence" value="ECO:0007669"/>
    <property type="project" value="UniProtKB-KW"/>
</dbReference>
<evidence type="ECO:0000256" key="11">
    <source>
        <dbReference type="RuleBase" id="RU004396"/>
    </source>
</evidence>
<dbReference type="Pfam" id="PF02046">
    <property type="entry name" value="COX6A"/>
    <property type="match status" value="1"/>
</dbReference>
<evidence type="ECO:0000256" key="13">
    <source>
        <dbReference type="SAM" id="Phobius"/>
    </source>
</evidence>
<comment type="caution">
    <text evidence="14">The sequence shown here is derived from an EMBL/GenBank/DDBJ whole genome shotgun (WGS) entry which is preliminary data.</text>
</comment>
<evidence type="ECO:0000256" key="2">
    <source>
        <dbReference type="ARBA" id="ARBA00004673"/>
    </source>
</evidence>
<evidence type="ECO:0000256" key="3">
    <source>
        <dbReference type="ARBA" id="ARBA00005553"/>
    </source>
</evidence>
<keyword evidence="10 12" id="KW-0472">Membrane</keyword>
<evidence type="ECO:0000256" key="4">
    <source>
        <dbReference type="ARBA" id="ARBA00022692"/>
    </source>
</evidence>
<dbReference type="FunFam" id="4.10.95.10:FF:000001">
    <property type="entry name" value="Cytochrome c oxidase subunit 6A, mitochondrial"/>
    <property type="match status" value="1"/>
</dbReference>
<comment type="subcellular location">
    <subcellularLocation>
        <location evidence="1">Mitochondrion inner membrane</location>
        <topology evidence="1">Single-pass membrane protein</topology>
    </subcellularLocation>
</comment>
<comment type="similarity">
    <text evidence="3 11">Belongs to the cytochrome c oxidase subunit 6A family.</text>
</comment>
<protein>
    <recommendedName>
        <fullName evidence="12">Cytochrome c oxidase subunit</fullName>
    </recommendedName>
    <alternativeName>
        <fullName evidence="12">Cytochrome c oxidase polypeptide VIa</fullName>
    </alternativeName>
</protein>
<name>A0AAN9FWY4_9CAEN</name>
<dbReference type="AlphaFoldDB" id="A0AAN9FWY4"/>
<comment type="pathway">
    <text evidence="2">Energy metabolism; oxidative phosphorylation.</text>
</comment>
<evidence type="ECO:0000256" key="12">
    <source>
        <dbReference type="RuleBase" id="RU004397"/>
    </source>
</evidence>
<dbReference type="SUPFAM" id="SSF81411">
    <property type="entry name" value="Mitochondrial cytochrome c oxidase subunit VIa"/>
    <property type="match status" value="1"/>
</dbReference>
<evidence type="ECO:0000313" key="15">
    <source>
        <dbReference type="Proteomes" id="UP001374579"/>
    </source>
</evidence>
<keyword evidence="4 13" id="KW-0812">Transmembrane</keyword>
<dbReference type="PANTHER" id="PTHR11504:SF0">
    <property type="entry name" value="CYTOCHROME C OXIDASE SUBUNIT"/>
    <property type="match status" value="1"/>
</dbReference>
<dbReference type="InterPro" id="IPR036418">
    <property type="entry name" value="Cyt_c_oxidase_su6a_sf"/>
</dbReference>
<evidence type="ECO:0000256" key="8">
    <source>
        <dbReference type="ARBA" id="ARBA00023002"/>
    </source>
</evidence>
<dbReference type="PROSITE" id="PS01329">
    <property type="entry name" value="COX6A"/>
    <property type="match status" value="1"/>
</dbReference>
<dbReference type="Proteomes" id="UP001374579">
    <property type="component" value="Unassembled WGS sequence"/>
</dbReference>
<accession>A0AAN9FWY4</accession>
<keyword evidence="6" id="KW-0809">Transit peptide</keyword>
<dbReference type="EMBL" id="JBAMIC010004070">
    <property type="protein sequence ID" value="KAK7088156.1"/>
    <property type="molecule type" value="Genomic_DNA"/>
</dbReference>
<evidence type="ECO:0000256" key="1">
    <source>
        <dbReference type="ARBA" id="ARBA00004434"/>
    </source>
</evidence>
<keyword evidence="15" id="KW-1185">Reference proteome</keyword>
<evidence type="ECO:0000313" key="14">
    <source>
        <dbReference type="EMBL" id="KAK7088156.1"/>
    </source>
</evidence>
<dbReference type="PANTHER" id="PTHR11504">
    <property type="entry name" value="CYTOCHROME C OXIDASE POLYPEPTIDE VIA"/>
    <property type="match status" value="1"/>
</dbReference>
<gene>
    <name evidence="14" type="ORF">V1264_022103</name>
</gene>